<protein>
    <recommendedName>
        <fullName evidence="2">histidine kinase</fullName>
        <ecNumber evidence="2">2.7.13.3</ecNumber>
    </recommendedName>
</protein>
<accession>A0A2S7K1X5</accession>
<dbReference type="OrthoDB" id="9774458at2"/>
<dbReference type="Proteomes" id="UP000239504">
    <property type="component" value="Unassembled WGS sequence"/>
</dbReference>
<feature type="compositionally biased region" description="Basic residues" evidence="7">
    <location>
        <begin position="892"/>
        <end position="908"/>
    </location>
</feature>
<keyword evidence="12" id="KW-1185">Reference proteome</keyword>
<proteinExistence type="predicted"/>
<dbReference type="CDD" id="cd00082">
    <property type="entry name" value="HisKA"/>
    <property type="match status" value="1"/>
</dbReference>
<evidence type="ECO:0000256" key="1">
    <source>
        <dbReference type="ARBA" id="ARBA00000085"/>
    </source>
</evidence>
<comment type="catalytic activity">
    <reaction evidence="1">
        <text>ATP + protein L-histidine = ADP + protein N-phospho-L-histidine.</text>
        <dbReference type="EC" id="2.7.13.3"/>
    </reaction>
</comment>
<sequence length="926" mass="99736">MHRFAKSLMAGTILSGASALFSAAWAQDAPNEAQGEAAQSAASMLANIDPLVAGAGGAIALAVAAVIWAFRVSAATRHQALHWSDKLAELEARLEKSDSVLSAHPGLVLVWEDDSDSLSAGWGEPKILGGPAALASLLSFSKDEEDAKSSPVDRLLNALGALPLQDDEADKPETLREKVKNLRAHGVAFSGNVVTPDGRSIEVDGRVAGGQVALWITDPAVRMAEDGAVIGAFRERAVDLHGAHALLERAPVPSWRRGADLQLVWVNRAYADLVEAPSVADVLKQQIELDNTIRKIASTAATERKANEGRAVINSRGERRVYRIIETPLHGSGDAAMGGVAIDVTELDKAKSDLKQQIEANQRTLDQIQTAVAIFGASQNLIYHNRAFQELWSLDDAELSGRVYHGEVLDQLRMKGKLPEPSDYDAWKEKQLALYTDGLSEPGAERLGGAPDEIWHLPDGRTLRVARLRHPLGGVMLAFEDITEKIALETQFNTQISVQKATLNNLAEGVAVFAADGSLKLYNKAFQKLWRLDARHLDAKPHIDSILDNLKKLARDADASFDALRRCIVSKAHEDRQTYEFREIRLADGRTIAIGAEPLPDGATLAHFLDVTDSKEREKELKERNAILENADRLKSKFVDHVSYQLRTPLSTIIGFSEMLDGQMFGVLNDRQKDYIASILSASYHLRDLINDIIDLGAIDAGQLDLNVEKTDIRKLLENAATFAALKAEDTQVSLKVDCPKDIGDAPLDEKRIKQVLFNLLSNAFAYTGAGGTVTIGARKVGDAVKLWVADTGRGLSPSDQARAFDAFESRGPSAGAGLGLALVERFVKLHHGWVRMESHEGEGATVTCFIPEPADAAKAAPAGNEANGASGGASGGEGGGAPGPKSDKKDAPKKKPAKKAPARKRAKTKADKKDGAKETRPQAAE</sequence>
<dbReference type="RefSeq" id="WP_104831727.1">
    <property type="nucleotide sequence ID" value="NZ_PJCH01000015.1"/>
</dbReference>
<evidence type="ECO:0000256" key="4">
    <source>
        <dbReference type="ARBA" id="ARBA00022679"/>
    </source>
</evidence>
<feature type="domain" description="Histidine kinase" evidence="10">
    <location>
        <begin position="641"/>
        <end position="855"/>
    </location>
</feature>
<dbReference type="Gene3D" id="3.30.565.10">
    <property type="entry name" value="Histidine kinase-like ATPase, C-terminal domain"/>
    <property type="match status" value="1"/>
</dbReference>
<evidence type="ECO:0000256" key="2">
    <source>
        <dbReference type="ARBA" id="ARBA00012438"/>
    </source>
</evidence>
<dbReference type="InterPro" id="IPR036097">
    <property type="entry name" value="HisK_dim/P_sf"/>
</dbReference>
<evidence type="ECO:0000256" key="3">
    <source>
        <dbReference type="ARBA" id="ARBA00022553"/>
    </source>
</evidence>
<evidence type="ECO:0000256" key="5">
    <source>
        <dbReference type="ARBA" id="ARBA00022777"/>
    </source>
</evidence>
<dbReference type="InterPro" id="IPR036890">
    <property type="entry name" value="HATPase_C_sf"/>
</dbReference>
<keyword evidence="3" id="KW-0597">Phosphoprotein</keyword>
<keyword evidence="5 11" id="KW-0418">Kinase</keyword>
<dbReference type="SUPFAM" id="SSF55874">
    <property type="entry name" value="ATPase domain of HSP90 chaperone/DNA topoisomerase II/histidine kinase"/>
    <property type="match status" value="1"/>
</dbReference>
<dbReference type="EMBL" id="PJCH01000015">
    <property type="protein sequence ID" value="PQA86515.1"/>
    <property type="molecule type" value="Genomic_DNA"/>
</dbReference>
<dbReference type="PROSITE" id="PS50109">
    <property type="entry name" value="HIS_KIN"/>
    <property type="match status" value="1"/>
</dbReference>
<feature type="transmembrane region" description="Helical" evidence="8">
    <location>
        <begin position="50"/>
        <end position="70"/>
    </location>
</feature>
<feature type="signal peptide" evidence="9">
    <location>
        <begin position="1"/>
        <end position="26"/>
    </location>
</feature>
<keyword evidence="4" id="KW-0808">Transferase</keyword>
<dbReference type="InterPro" id="IPR035965">
    <property type="entry name" value="PAS-like_dom_sf"/>
</dbReference>
<keyword evidence="8" id="KW-0812">Transmembrane</keyword>
<feature type="region of interest" description="Disordered" evidence="7">
    <location>
        <begin position="860"/>
        <end position="926"/>
    </location>
</feature>
<evidence type="ECO:0000256" key="7">
    <source>
        <dbReference type="SAM" id="MobiDB-lite"/>
    </source>
</evidence>
<dbReference type="Pfam" id="PF02518">
    <property type="entry name" value="HATPase_c"/>
    <property type="match status" value="1"/>
</dbReference>
<dbReference type="AlphaFoldDB" id="A0A2S7K1X5"/>
<feature type="coiled-coil region" evidence="6">
    <location>
        <begin position="344"/>
        <end position="371"/>
    </location>
</feature>
<keyword evidence="8" id="KW-1133">Transmembrane helix</keyword>
<dbReference type="Gene3D" id="3.30.450.20">
    <property type="entry name" value="PAS domain"/>
    <property type="match status" value="2"/>
</dbReference>
<evidence type="ECO:0000259" key="10">
    <source>
        <dbReference type="PROSITE" id="PS50109"/>
    </source>
</evidence>
<reference evidence="11 12" key="1">
    <citation type="submission" date="2017-12" db="EMBL/GenBank/DDBJ databases">
        <authorList>
            <person name="Hurst M.R.H."/>
        </authorList>
    </citation>
    <scope>NUCLEOTIDE SEQUENCE [LARGE SCALE GENOMIC DNA]</scope>
    <source>
        <strain evidence="11 12">SY-3-19</strain>
    </source>
</reference>
<organism evidence="11 12">
    <name type="scientific">Hyphococcus luteus</name>
    <dbReference type="NCBI Taxonomy" id="2058213"/>
    <lineage>
        <taxon>Bacteria</taxon>
        <taxon>Pseudomonadati</taxon>
        <taxon>Pseudomonadota</taxon>
        <taxon>Alphaproteobacteria</taxon>
        <taxon>Parvularculales</taxon>
        <taxon>Parvularculaceae</taxon>
        <taxon>Hyphococcus</taxon>
    </lineage>
</organism>
<dbReference type="Pfam" id="PF00512">
    <property type="entry name" value="HisKA"/>
    <property type="match status" value="1"/>
</dbReference>
<dbReference type="InterPro" id="IPR005467">
    <property type="entry name" value="His_kinase_dom"/>
</dbReference>
<dbReference type="InterPro" id="IPR004358">
    <property type="entry name" value="Sig_transdc_His_kin-like_C"/>
</dbReference>
<dbReference type="SUPFAM" id="SSF55785">
    <property type="entry name" value="PYP-like sensor domain (PAS domain)"/>
    <property type="match status" value="2"/>
</dbReference>
<dbReference type="Gene3D" id="1.10.287.130">
    <property type="match status" value="1"/>
</dbReference>
<evidence type="ECO:0000313" key="11">
    <source>
        <dbReference type="EMBL" id="PQA86515.1"/>
    </source>
</evidence>
<keyword evidence="8" id="KW-0472">Membrane</keyword>
<feature type="compositionally biased region" description="Gly residues" evidence="7">
    <location>
        <begin position="870"/>
        <end position="883"/>
    </location>
</feature>
<keyword evidence="6" id="KW-0175">Coiled coil</keyword>
<gene>
    <name evidence="11" type="ORF">CW354_19520</name>
</gene>
<dbReference type="Pfam" id="PF12860">
    <property type="entry name" value="PAS_7"/>
    <property type="match status" value="2"/>
</dbReference>
<dbReference type="GO" id="GO:0005886">
    <property type="term" value="C:plasma membrane"/>
    <property type="evidence" value="ECO:0007669"/>
    <property type="project" value="TreeGrafter"/>
</dbReference>
<dbReference type="SMART" id="SM00388">
    <property type="entry name" value="HisKA"/>
    <property type="match status" value="1"/>
</dbReference>
<dbReference type="PANTHER" id="PTHR43047:SF72">
    <property type="entry name" value="OSMOSENSING HISTIDINE PROTEIN KINASE SLN1"/>
    <property type="match status" value="1"/>
</dbReference>
<dbReference type="InterPro" id="IPR003661">
    <property type="entry name" value="HisK_dim/P_dom"/>
</dbReference>
<feature type="chain" id="PRO_5015721631" description="histidine kinase" evidence="9">
    <location>
        <begin position="27"/>
        <end position="926"/>
    </location>
</feature>
<name>A0A2S7K1X5_9PROT</name>
<evidence type="ECO:0000313" key="12">
    <source>
        <dbReference type="Proteomes" id="UP000239504"/>
    </source>
</evidence>
<dbReference type="EC" id="2.7.13.3" evidence="2"/>
<comment type="caution">
    <text evidence="11">The sequence shown here is derived from an EMBL/GenBank/DDBJ whole genome shotgun (WGS) entry which is preliminary data.</text>
</comment>
<dbReference type="SUPFAM" id="SSF47384">
    <property type="entry name" value="Homodimeric domain of signal transducing histidine kinase"/>
    <property type="match status" value="1"/>
</dbReference>
<evidence type="ECO:0000256" key="9">
    <source>
        <dbReference type="SAM" id="SignalP"/>
    </source>
</evidence>
<evidence type="ECO:0000256" key="6">
    <source>
        <dbReference type="SAM" id="Coils"/>
    </source>
</evidence>
<dbReference type="SMART" id="SM00387">
    <property type="entry name" value="HATPase_c"/>
    <property type="match status" value="1"/>
</dbReference>
<dbReference type="GO" id="GO:0009927">
    <property type="term" value="F:histidine phosphotransfer kinase activity"/>
    <property type="evidence" value="ECO:0007669"/>
    <property type="project" value="TreeGrafter"/>
</dbReference>
<keyword evidence="9" id="KW-0732">Signal</keyword>
<evidence type="ECO:0000256" key="8">
    <source>
        <dbReference type="SAM" id="Phobius"/>
    </source>
</evidence>
<dbReference type="GO" id="GO:0000155">
    <property type="term" value="F:phosphorelay sensor kinase activity"/>
    <property type="evidence" value="ECO:0007669"/>
    <property type="project" value="InterPro"/>
</dbReference>
<feature type="compositionally biased region" description="Low complexity" evidence="7">
    <location>
        <begin position="860"/>
        <end position="869"/>
    </location>
</feature>
<dbReference type="PRINTS" id="PR00344">
    <property type="entry name" value="BCTRLSENSOR"/>
</dbReference>
<feature type="compositionally biased region" description="Basic and acidic residues" evidence="7">
    <location>
        <begin position="909"/>
        <end position="926"/>
    </location>
</feature>
<dbReference type="PANTHER" id="PTHR43047">
    <property type="entry name" value="TWO-COMPONENT HISTIDINE PROTEIN KINASE"/>
    <property type="match status" value="1"/>
</dbReference>
<dbReference type="InterPro" id="IPR003594">
    <property type="entry name" value="HATPase_dom"/>
</dbReference>